<accession>A0A084INV6</accession>
<dbReference type="InterPro" id="IPR029063">
    <property type="entry name" value="SAM-dependent_MTases_sf"/>
</dbReference>
<protein>
    <recommendedName>
        <fullName evidence="2">Methyltransferase type 11 domain-containing protein</fullName>
    </recommendedName>
</protein>
<dbReference type="EMBL" id="APNK01000005">
    <property type="protein sequence ID" value="KEZ78390.1"/>
    <property type="molecule type" value="Genomic_DNA"/>
</dbReference>
<evidence type="ECO:0000259" key="2">
    <source>
        <dbReference type="Pfam" id="PF08241"/>
    </source>
</evidence>
<dbReference type="SUPFAM" id="SSF53335">
    <property type="entry name" value="S-adenosyl-L-methionine-dependent methyltransferases"/>
    <property type="match status" value="1"/>
</dbReference>
<feature type="domain" description="Methyltransferase type 11" evidence="2">
    <location>
        <begin position="74"/>
        <end position="122"/>
    </location>
</feature>
<dbReference type="GO" id="GO:0008757">
    <property type="term" value="F:S-adenosylmethionine-dependent methyltransferase activity"/>
    <property type="evidence" value="ECO:0007669"/>
    <property type="project" value="InterPro"/>
</dbReference>
<sequence>MADDATAARAWFDSPAAESWREQENALLAEVSPGLTGYRCIQIGAPAIAPETCDRVGTLRLWRADVVPGPDVDVCIDGQNLPWASGSVDALILMHALELSAEPHALIRECVRVLSPRGQLVCLVFNPLSPWTQTQGLRRASNRFVPRAIPPRAARLADWLRLLDFETTECWRYGPTFPLFGRRWQGREDSRWLAPLAWCASGYAITARRRAMRRIPPSGRRLLARQRDRGLAPSPAAGLPSRP</sequence>
<evidence type="ECO:0000313" key="3">
    <source>
        <dbReference type="EMBL" id="KEZ78390.1"/>
    </source>
</evidence>
<organism evidence="3 4">
    <name type="scientific">Salinisphaera hydrothermalis (strain C41B8)</name>
    <dbReference type="NCBI Taxonomy" id="1304275"/>
    <lineage>
        <taxon>Bacteria</taxon>
        <taxon>Pseudomonadati</taxon>
        <taxon>Pseudomonadota</taxon>
        <taxon>Gammaproteobacteria</taxon>
        <taxon>Salinisphaerales</taxon>
        <taxon>Salinisphaeraceae</taxon>
        <taxon>Salinisphaera</taxon>
    </lineage>
</organism>
<dbReference type="Pfam" id="PF08241">
    <property type="entry name" value="Methyltransf_11"/>
    <property type="match status" value="1"/>
</dbReference>
<dbReference type="AlphaFoldDB" id="A0A084INV6"/>
<feature type="region of interest" description="Disordered" evidence="1">
    <location>
        <begin position="223"/>
        <end position="243"/>
    </location>
</feature>
<dbReference type="Gene3D" id="3.40.50.150">
    <property type="entry name" value="Vaccinia Virus protein VP39"/>
    <property type="match status" value="1"/>
</dbReference>
<gene>
    <name evidence="3" type="ORF">C41B8_05793</name>
</gene>
<dbReference type="STRING" id="1304275.C41B8_05793"/>
<keyword evidence="4" id="KW-1185">Reference proteome</keyword>
<evidence type="ECO:0000256" key="1">
    <source>
        <dbReference type="SAM" id="MobiDB-lite"/>
    </source>
</evidence>
<comment type="caution">
    <text evidence="3">The sequence shown here is derived from an EMBL/GenBank/DDBJ whole genome shotgun (WGS) entry which is preliminary data.</text>
</comment>
<dbReference type="InterPro" id="IPR013216">
    <property type="entry name" value="Methyltransf_11"/>
</dbReference>
<reference evidence="3 4" key="1">
    <citation type="submission" date="2013-03" db="EMBL/GenBank/DDBJ databases">
        <title>Salinisphaera hydrothermalis C41B8 Genome Sequencing.</title>
        <authorList>
            <person name="Li C."/>
            <person name="Lai Q."/>
            <person name="Shao Z."/>
        </authorList>
    </citation>
    <scope>NUCLEOTIDE SEQUENCE [LARGE SCALE GENOMIC DNA]</scope>
    <source>
        <strain evidence="3 4">C41B8</strain>
    </source>
</reference>
<dbReference type="Proteomes" id="UP000028302">
    <property type="component" value="Unassembled WGS sequence"/>
</dbReference>
<evidence type="ECO:0000313" key="4">
    <source>
        <dbReference type="Proteomes" id="UP000028302"/>
    </source>
</evidence>
<name>A0A084INV6_SALHC</name>
<proteinExistence type="predicted"/>
<dbReference type="eggNOG" id="COG2226">
    <property type="taxonomic scope" value="Bacteria"/>
</dbReference>